<sequence length="387" mass="41412">MTKRRAVVKNSSKHILFLLASGQANTRTELAHLTGSPLSTISDTVQSLIRQGLVSDEGSVCFSGGRPRQVLAISHSDEFALVADIGRHHVRAGIARYGGSTELVRTSQFDTFKGPEPGLQALDSIFESVLSQASGSFRSIGIALPSPVNLDTGSPNQPATMPGWDGYPVRRHFEEHFGVPVTVDNDANLLAVGESSFRRLSHSNLIAVKVGTGIGAGVIVGGNLYHGAWNEAGDITHVRVVDSNPLRCSCGQMGCLETVASGYALVRTLSEAGIAVSQTMDVVDLARRDVPEVVSALRRAGAYLGQVLAVSVNFFNPEAVYIGGIFSTLKPFISAVQQEIRQRCHPLVMKGLAIERTQSGIDAEFIGAGVFALQQALRNDMQTFMRQ</sequence>
<evidence type="ECO:0000313" key="4">
    <source>
        <dbReference type="EMBL" id="XDS49794.1"/>
    </source>
</evidence>
<comment type="similarity">
    <text evidence="1">Belongs to the ROK (NagC/XylR) family.</text>
</comment>
<dbReference type="InterPro" id="IPR036390">
    <property type="entry name" value="WH_DNA-bd_sf"/>
</dbReference>
<dbReference type="RefSeq" id="WP_369340767.1">
    <property type="nucleotide sequence ID" value="NZ_CP129675.1"/>
</dbReference>
<dbReference type="SUPFAM" id="SSF46785">
    <property type="entry name" value="Winged helix' DNA-binding domain"/>
    <property type="match status" value="1"/>
</dbReference>
<dbReference type="PANTHER" id="PTHR18964:SF173">
    <property type="entry name" value="GLUCOKINASE"/>
    <property type="match status" value="1"/>
</dbReference>
<dbReference type="EMBL" id="CP129675">
    <property type="protein sequence ID" value="XDS46826.1"/>
    <property type="molecule type" value="Genomic_DNA"/>
</dbReference>
<evidence type="ECO:0000313" key="3">
    <source>
        <dbReference type="EMBL" id="XDS48467.1"/>
    </source>
</evidence>
<dbReference type="Gene3D" id="3.30.420.40">
    <property type="match status" value="2"/>
</dbReference>
<evidence type="ECO:0000313" key="2">
    <source>
        <dbReference type="EMBL" id="XDS46826.1"/>
    </source>
</evidence>
<dbReference type="PANTHER" id="PTHR18964">
    <property type="entry name" value="ROK (REPRESSOR, ORF, KINASE) FAMILY"/>
    <property type="match status" value="1"/>
</dbReference>
<reference evidence="3" key="1">
    <citation type="submission" date="2023-07" db="EMBL/GenBank/DDBJ databases">
        <title>Bifidobacterium aquikefiriaerophilum sp. nov. and Bifidobacterium eccum sp. nov., isolated from water kefir.</title>
        <authorList>
            <person name="Breselge S."/>
            <person name="Bellassi P."/>
            <person name="Barcenilla C."/>
            <person name="Alvarez-Ordonez A."/>
            <person name="Morelli L."/>
            <person name="Cotter P.D."/>
        </authorList>
    </citation>
    <scope>NUCLEOTIDE SEQUENCE</scope>
    <source>
        <strain evidence="4">WK012_4_13</strain>
        <strain evidence="3">WK013_4_14</strain>
        <strain evidence="2">WK048_4_13</strain>
    </source>
</reference>
<gene>
    <name evidence="4" type="ORF">QN062_05075</name>
    <name evidence="3" type="ORF">QN216_09090</name>
    <name evidence="2" type="ORF">QN217_01375</name>
</gene>
<accession>A0AB39UHP7</accession>
<dbReference type="EMBL" id="CP129682">
    <property type="protein sequence ID" value="XDS48467.1"/>
    <property type="molecule type" value="Genomic_DNA"/>
</dbReference>
<dbReference type="InterPro" id="IPR036388">
    <property type="entry name" value="WH-like_DNA-bd_sf"/>
</dbReference>
<dbReference type="Gene3D" id="1.10.10.10">
    <property type="entry name" value="Winged helix-like DNA-binding domain superfamily/Winged helix DNA-binding domain"/>
    <property type="match status" value="1"/>
</dbReference>
<proteinExistence type="inferred from homology"/>
<dbReference type="EMBL" id="CP129683">
    <property type="protein sequence ID" value="XDS49794.1"/>
    <property type="molecule type" value="Genomic_DNA"/>
</dbReference>
<dbReference type="KEGG" id="bfk:QN062_05075"/>
<dbReference type="AlphaFoldDB" id="A0AB39UHP7"/>
<name>A0AB39UHP7_9BIFI</name>
<dbReference type="InterPro" id="IPR000600">
    <property type="entry name" value="ROK"/>
</dbReference>
<protein>
    <submittedName>
        <fullName evidence="3">ROK family transcriptional regulator</fullName>
    </submittedName>
</protein>
<dbReference type="Pfam" id="PF00480">
    <property type="entry name" value="ROK"/>
    <property type="match status" value="1"/>
</dbReference>
<evidence type="ECO:0000256" key="1">
    <source>
        <dbReference type="ARBA" id="ARBA00006479"/>
    </source>
</evidence>
<organism evidence="3">
    <name type="scientific">Bifidobacterium fermentum</name>
    <dbReference type="NCBI Taxonomy" id="3059035"/>
    <lineage>
        <taxon>Bacteria</taxon>
        <taxon>Bacillati</taxon>
        <taxon>Actinomycetota</taxon>
        <taxon>Actinomycetes</taxon>
        <taxon>Bifidobacteriales</taxon>
        <taxon>Bifidobacteriaceae</taxon>
        <taxon>Bifidobacterium</taxon>
    </lineage>
</organism>
<dbReference type="SUPFAM" id="SSF53067">
    <property type="entry name" value="Actin-like ATPase domain"/>
    <property type="match status" value="1"/>
</dbReference>
<dbReference type="InterPro" id="IPR043129">
    <property type="entry name" value="ATPase_NBD"/>
</dbReference>